<feature type="transmembrane region" description="Helical" evidence="1">
    <location>
        <begin position="6"/>
        <end position="29"/>
    </location>
</feature>
<accession>A0A383DDR9</accession>
<reference evidence="2" key="1">
    <citation type="submission" date="2018-05" db="EMBL/GenBank/DDBJ databases">
        <authorList>
            <person name="Lanie J.A."/>
            <person name="Ng W.-L."/>
            <person name="Kazmierczak K.M."/>
            <person name="Andrzejewski T.M."/>
            <person name="Davidsen T.M."/>
            <person name="Wayne K.J."/>
            <person name="Tettelin H."/>
            <person name="Glass J.I."/>
            <person name="Rusch D."/>
            <person name="Podicherti R."/>
            <person name="Tsui H.-C.T."/>
            <person name="Winkler M.E."/>
        </authorList>
    </citation>
    <scope>NUCLEOTIDE SEQUENCE</scope>
</reference>
<dbReference type="EMBL" id="UINC01216410">
    <property type="protein sequence ID" value="SVE42531.1"/>
    <property type="molecule type" value="Genomic_DNA"/>
</dbReference>
<feature type="non-terminal residue" evidence="2">
    <location>
        <position position="54"/>
    </location>
</feature>
<evidence type="ECO:0000256" key="1">
    <source>
        <dbReference type="SAM" id="Phobius"/>
    </source>
</evidence>
<proteinExistence type="predicted"/>
<organism evidence="2">
    <name type="scientific">marine metagenome</name>
    <dbReference type="NCBI Taxonomy" id="408172"/>
    <lineage>
        <taxon>unclassified sequences</taxon>
        <taxon>metagenomes</taxon>
        <taxon>ecological metagenomes</taxon>
    </lineage>
</organism>
<keyword evidence="1" id="KW-1133">Transmembrane helix</keyword>
<keyword evidence="1" id="KW-0812">Transmembrane</keyword>
<gene>
    <name evidence="2" type="ORF">METZ01_LOCUS495385</name>
</gene>
<name>A0A383DDR9_9ZZZZ</name>
<dbReference type="AlphaFoldDB" id="A0A383DDR9"/>
<evidence type="ECO:0000313" key="2">
    <source>
        <dbReference type="EMBL" id="SVE42531.1"/>
    </source>
</evidence>
<protein>
    <submittedName>
        <fullName evidence="2">Uncharacterized protein</fullName>
    </submittedName>
</protein>
<keyword evidence="1" id="KW-0472">Membrane</keyword>
<sequence>MVILFTFWYILGWQFPTWLWVLSGIFFSLKLRRSVNRIISGIRGESVKSRKSSY</sequence>